<name>A0AC60NXF1_IXOPE</name>
<keyword evidence="2" id="KW-1185">Reference proteome</keyword>
<protein>
    <submittedName>
        <fullName evidence="1">Uncharacterized protein</fullName>
    </submittedName>
</protein>
<sequence>MEASAGFRLGFPYGLHASGLYGPAFGGPGTGPSRHGRGGGSSPSPGPRADVSDIGEDIRSDDESPSPVRMVPPTPCFGVLPPVLPGGDHDLPRGHHHPATQQGSSQRHSSSHQLPSSVVSVGARPSLAPAAPPRQPRDQQQPQHHGHHRDNPTGHPDPSGSPVGGGAGSLAGSSSTARKHRHAKTMRLSINARERRRMHDLNDALDELRSVIPYAHSPSVRKLSKIATLLLAKNYILMQASGPPLNYRLYRCLIW</sequence>
<evidence type="ECO:0000313" key="1">
    <source>
        <dbReference type="EMBL" id="KAG0411539.1"/>
    </source>
</evidence>
<reference evidence="1 2" key="1">
    <citation type="journal article" date="2020" name="Cell">
        <title>Large-Scale Comparative Analyses of Tick Genomes Elucidate Their Genetic Diversity and Vector Capacities.</title>
        <authorList>
            <consortium name="Tick Genome and Microbiome Consortium (TIGMIC)"/>
            <person name="Jia N."/>
            <person name="Wang J."/>
            <person name="Shi W."/>
            <person name="Du L."/>
            <person name="Sun Y."/>
            <person name="Zhan W."/>
            <person name="Jiang J.F."/>
            <person name="Wang Q."/>
            <person name="Zhang B."/>
            <person name="Ji P."/>
            <person name="Bell-Sakyi L."/>
            <person name="Cui X.M."/>
            <person name="Yuan T.T."/>
            <person name="Jiang B.G."/>
            <person name="Yang W.F."/>
            <person name="Lam T.T."/>
            <person name="Chang Q.C."/>
            <person name="Ding S.J."/>
            <person name="Wang X.J."/>
            <person name="Zhu J.G."/>
            <person name="Ruan X.D."/>
            <person name="Zhao L."/>
            <person name="Wei J.T."/>
            <person name="Ye R.Z."/>
            <person name="Que T.C."/>
            <person name="Du C.H."/>
            <person name="Zhou Y.H."/>
            <person name="Cheng J.X."/>
            <person name="Dai P.F."/>
            <person name="Guo W.B."/>
            <person name="Han X.H."/>
            <person name="Huang E.J."/>
            <person name="Li L.F."/>
            <person name="Wei W."/>
            <person name="Gao Y.C."/>
            <person name="Liu J.Z."/>
            <person name="Shao H.Z."/>
            <person name="Wang X."/>
            <person name="Wang C.C."/>
            <person name="Yang T.C."/>
            <person name="Huo Q.B."/>
            <person name="Li W."/>
            <person name="Chen H.Y."/>
            <person name="Chen S.E."/>
            <person name="Zhou L.G."/>
            <person name="Ni X.B."/>
            <person name="Tian J.H."/>
            <person name="Sheng Y."/>
            <person name="Liu T."/>
            <person name="Pan Y.S."/>
            <person name="Xia L.Y."/>
            <person name="Li J."/>
            <person name="Zhao F."/>
            <person name="Cao W.C."/>
        </authorList>
    </citation>
    <scope>NUCLEOTIDE SEQUENCE [LARGE SCALE GENOMIC DNA]</scope>
    <source>
        <strain evidence="1">Iper-2018</strain>
    </source>
</reference>
<evidence type="ECO:0000313" key="2">
    <source>
        <dbReference type="Proteomes" id="UP000805193"/>
    </source>
</evidence>
<dbReference type="Proteomes" id="UP000805193">
    <property type="component" value="Unassembled WGS sequence"/>
</dbReference>
<proteinExistence type="predicted"/>
<comment type="caution">
    <text evidence="1">The sequence shown here is derived from an EMBL/GenBank/DDBJ whole genome shotgun (WGS) entry which is preliminary data.</text>
</comment>
<gene>
    <name evidence="1" type="ORF">HPB47_011318</name>
</gene>
<organism evidence="1 2">
    <name type="scientific">Ixodes persulcatus</name>
    <name type="common">Taiga tick</name>
    <dbReference type="NCBI Taxonomy" id="34615"/>
    <lineage>
        <taxon>Eukaryota</taxon>
        <taxon>Metazoa</taxon>
        <taxon>Ecdysozoa</taxon>
        <taxon>Arthropoda</taxon>
        <taxon>Chelicerata</taxon>
        <taxon>Arachnida</taxon>
        <taxon>Acari</taxon>
        <taxon>Parasitiformes</taxon>
        <taxon>Ixodida</taxon>
        <taxon>Ixodoidea</taxon>
        <taxon>Ixodidae</taxon>
        <taxon>Ixodinae</taxon>
        <taxon>Ixodes</taxon>
    </lineage>
</organism>
<dbReference type="EMBL" id="JABSTQ010011421">
    <property type="protein sequence ID" value="KAG0411539.1"/>
    <property type="molecule type" value="Genomic_DNA"/>
</dbReference>
<accession>A0AC60NXF1</accession>